<keyword evidence="3" id="KW-0812">Transmembrane</keyword>
<feature type="coiled-coil region" evidence="1">
    <location>
        <begin position="388"/>
        <end position="415"/>
    </location>
</feature>
<evidence type="ECO:0000313" key="5">
    <source>
        <dbReference type="EMBL" id="ETB62097.1"/>
    </source>
</evidence>
<feature type="signal peptide" evidence="4">
    <location>
        <begin position="1"/>
        <end position="23"/>
    </location>
</feature>
<feature type="chain" id="PRO_5004764412" description="Rhoptry neck protein 3" evidence="4">
    <location>
        <begin position="24"/>
        <end position="2265"/>
    </location>
</feature>
<evidence type="ECO:0000256" key="4">
    <source>
        <dbReference type="SAM" id="SignalP"/>
    </source>
</evidence>
<keyword evidence="4" id="KW-0732">Signal</keyword>
<feature type="compositionally biased region" description="Polar residues" evidence="2">
    <location>
        <begin position="1759"/>
        <end position="1775"/>
    </location>
</feature>
<evidence type="ECO:0000256" key="1">
    <source>
        <dbReference type="SAM" id="Coils"/>
    </source>
</evidence>
<reference evidence="5 6" key="1">
    <citation type="submission" date="2013-11" db="EMBL/GenBank/DDBJ databases">
        <title>The Genome Sequence of Plasmodium yoelii 17X.</title>
        <authorList>
            <consortium name="The Broad Institute Genomics Platform"/>
            <consortium name="The Broad Institute Genome Sequencing Center for Infectious Disease"/>
            <person name="Neafsey D."/>
            <person name="Adams J."/>
            <person name="Walker B."/>
            <person name="Young S.K."/>
            <person name="Zeng Q."/>
            <person name="Gargeya S."/>
            <person name="Fitzgerald M."/>
            <person name="Haas B."/>
            <person name="Abouelleil A."/>
            <person name="Alvarado L."/>
            <person name="Chapman S.B."/>
            <person name="Gainer-Dewar J."/>
            <person name="Goldberg J."/>
            <person name="Griggs A."/>
            <person name="Gujja S."/>
            <person name="Hansen M."/>
            <person name="Howarth C."/>
            <person name="Imamovic A."/>
            <person name="Ireland A."/>
            <person name="Larimer J."/>
            <person name="McCowan C."/>
            <person name="Murphy C."/>
            <person name="Pearson M."/>
            <person name="Poon T.W."/>
            <person name="Priest M."/>
            <person name="Roberts A."/>
            <person name="Saif S."/>
            <person name="Shea T."/>
            <person name="Sykes S."/>
            <person name="Wortman J."/>
            <person name="Nusbaum C."/>
            <person name="Birren B."/>
        </authorList>
    </citation>
    <scope>NUCLEOTIDE SEQUENCE [LARGE SCALE GENOMIC DNA]</scope>
    <source>
        <strain evidence="5 6">17X</strain>
    </source>
</reference>
<dbReference type="Proteomes" id="UP000018538">
    <property type="component" value="Unassembled WGS sequence"/>
</dbReference>
<feature type="region of interest" description="Disordered" evidence="2">
    <location>
        <begin position="1719"/>
        <end position="1852"/>
    </location>
</feature>
<sequence length="2265" mass="266767">MKNHWFYIIYFYLFLNVFSRCNGIPNKSIQSLPYDQNENRIGVTFNNKVIQGKHKIKINDGSNNEGYGFLSLKTVSIFNRYYIMKLANGLFNRSMFSKDHFYRNVALYESLSRTNYFLYPIVLNDKNLKKIMSLMNAAHSSKKKYETFKKRLISTFNYPNFELDDVVKNEMDQALLIYNKTRNDSYWSVVDALKSDGILLAKTFISASFAHSVSGIVGLANHELLNICFSNAYFLNHIAPLDKFVMKNTFGSIISYVFKSYLTFFYPLIVPFRGAFSFILSSICLMQFGKIVHMIYKNLKKLYRISRRKFYYAILKVNLLRQPQIHVYAMKLLYGDALVLVSKIWKLSYVNVTDHLKGDEMSPILNNLFEKNLGTGFFDFSESLFKYVVKSLNEMNILTNERANFEDENEFKNETIINVLSFLTVTRRALYYEEAYMRIVVARILAKFYTLILVNINEISKIHPKEYFNTDIESTYASLYQKQMHQTNLQKIFSDITTKPFIKRNLRKINRGSIEFTMSLLKIRLFHYKSSLKHPYSSFYFDEKLKKHLNNAMKLIISGSNSIIGDLVKYGERFNILKECPIEIATRLGRKCNNDDFEIKKLLFPLNIFINLLIPLYMQPEDVLINDKIIPDILNFFQVMTDSKDLYLYKYLTSVVDFIFKNENVETSNIDYHAEINKIIIKEIHNVIEEVNNEKINSLKFHAYSIKKNDLFLHNTNGKLFKFTFDKENDKRYFSNLLKITDYRDPLEYQSPYVNFKPLISNNGTLAIQNYHKKFKGKIYTCHMCLDEDDDILVVNLIYHVLWSSGLDKFSAYVFSSLIGAVKQMYHKASPWNKALIDMVPTEFYHVHSIFMNKNSQLKNKSQNVFIKRIRYYGFHFNKYTFQSMFKSLLSNILVRVNFFDLEQAASMISMSLLYSIYTHIQKYELPLEETFKLQQQKIIESYYTVDKYSQNYEAYTIEMINEAKKNKKINMENNNTITSDNNSSNNNNSYDDDSDTTSNNSEVEAISTNGTKETEEDVELSLDDELVKNTKYLKLELESKEDVRNKIIEELIETNGNLPNYEMYPNLPAQCFFLLYYDFTPFIQNNLMGIENVINTLKNTTLGRDHIINSDRIQNETTLFASINQKDIINILCGTHLFFKKEDVTLNEMFKYDNSDIAVNHLLIYLALLRIEKKYNHLSWKRYLILEKYLDRRRKFYKTPLKYLRLKILNYKRTLARLRRKTQKYMGMMLKKKNVFKPLTAQANFELMQNAEIYNKRYPLIYIRFEDILTHSNVFHKFKYTLLKYVSDKETIRNMINNFKLAPDTSLNNNNLLKRIFKIFNLIIYHKFNIDLRDIGNKQQYIKSDFVNMNKTKYILNFIKLPLEVENYLNQLIGFLKLLTDMKFTNFLFLKNFYIFIKLYIVTGDFEFASKDSVIYIASKNYLNFILNSMLEFENFKALFKSLNNINLNIRKYPLNYLNFKAKCYTIDGHNTYDIIINDHDKAEQIFKIMNYDIDSFYKDYLLIDLLYDDIKFVDISPYYETIEDGKLSRMRNKLSKLIPGAKNASQFLAFDDIKMLNDSLQNFAYLEKFLENTNIPLIPFSDFSYSVDGDNVRVYFKTKATSAPFYKENILDLFKHVGKSFVSNYDQKVKCSFVNYPFNLYYWLILNPEKPNVETINKTGLIKEEDLLPQSDEQKEKTELLSDENLVKDILFNQIINKVDNKNDDNLSSASTSIKSFKYGTDSDSESEYDSEYENTSNSKPSDNLTRSDKTNIIKPNLNTQEDSSNESYLSAQDTRDSETESLYEDSISVANSDSIIPPSTKQFYSTPNDAVPLINTNEDNDQSNNNGENDENGENGENDESGKNGENDEKDKLLHQEHNNDNIANYDNENTSQINNLNETETNNPTSFIQKSKTGPFVFDSIMISEKINTTTQDKYGNFGRPYNIYIPKKDILRNFHLVIKVVHSLISLNKFSIVNPKNILKKGIKILTNDNDFIKSQKLNPLINTMLLDINDIIQKLKLTTEKQYNVSNADILDIYNVIEFSLFNKYIIYPPLKRLNKNELNYILNVIDQGYFYHFMKIVSKLKGVNIDQRKVRNKIISIQEYVPLLEESNIDDFYQIIIDSLRCENIKCFNFLFNDFIMRMYNNNVLRVVNNYDIITPMKDIVNDQFGHIDDILVKVTNSYTLYKKNDNPFIKMYLDEHSNSNSKLNYTELLFGALNVSQQMDKWLSLYTLFNIRHIYLNVGYMLVGMKYIIKRKYRMFAHKYMFFKWLRISKKQQLYIP</sequence>
<organism evidence="5 6">
    <name type="scientific">Plasmodium yoelii 17X</name>
    <dbReference type="NCBI Taxonomy" id="1323249"/>
    <lineage>
        <taxon>Eukaryota</taxon>
        <taxon>Sar</taxon>
        <taxon>Alveolata</taxon>
        <taxon>Apicomplexa</taxon>
        <taxon>Aconoidasida</taxon>
        <taxon>Haemosporida</taxon>
        <taxon>Plasmodiidae</taxon>
        <taxon>Plasmodium</taxon>
        <taxon>Plasmodium (Vinckeia)</taxon>
    </lineage>
</organism>
<feature type="compositionally biased region" description="Acidic residues" evidence="2">
    <location>
        <begin position="1725"/>
        <end position="1735"/>
    </location>
</feature>
<feature type="compositionally biased region" description="Basic and acidic residues" evidence="2">
    <location>
        <begin position="1843"/>
        <end position="1852"/>
    </location>
</feature>
<evidence type="ECO:0008006" key="7">
    <source>
        <dbReference type="Google" id="ProtNLM"/>
    </source>
</evidence>
<feature type="region of interest" description="Disordered" evidence="2">
    <location>
        <begin position="974"/>
        <end position="1018"/>
    </location>
</feature>
<feature type="transmembrane region" description="Helical" evidence="3">
    <location>
        <begin position="2221"/>
        <end position="2237"/>
    </location>
</feature>
<evidence type="ECO:0000256" key="2">
    <source>
        <dbReference type="SAM" id="MobiDB-lite"/>
    </source>
</evidence>
<gene>
    <name evidence="5" type="ORF">YYC_01821</name>
</gene>
<dbReference type="EMBL" id="KI635736">
    <property type="protein sequence ID" value="ETB62097.1"/>
    <property type="molecule type" value="Genomic_DNA"/>
</dbReference>
<protein>
    <recommendedName>
        <fullName evidence="7">Rhoptry neck protein 3</fullName>
    </recommendedName>
</protein>
<feature type="compositionally biased region" description="Acidic residues" evidence="2">
    <location>
        <begin position="1831"/>
        <end position="1842"/>
    </location>
</feature>
<feature type="compositionally biased region" description="Low complexity" evidence="2">
    <location>
        <begin position="974"/>
        <end position="990"/>
    </location>
</feature>
<keyword evidence="3" id="KW-0472">Membrane</keyword>
<feature type="compositionally biased region" description="Polar residues" evidence="2">
    <location>
        <begin position="1791"/>
        <end position="1811"/>
    </location>
</feature>
<evidence type="ECO:0000313" key="6">
    <source>
        <dbReference type="Proteomes" id="UP000018538"/>
    </source>
</evidence>
<evidence type="ECO:0000256" key="3">
    <source>
        <dbReference type="SAM" id="Phobius"/>
    </source>
</evidence>
<name>V7PTZ6_PLAYE</name>
<keyword evidence="1" id="KW-0175">Coiled coil</keyword>
<keyword evidence="6" id="KW-1185">Reference proteome</keyword>
<keyword evidence="3" id="KW-1133">Transmembrane helix</keyword>
<dbReference type="OrthoDB" id="371154at2759"/>
<accession>V7PTZ6</accession>
<proteinExistence type="predicted"/>